<evidence type="ECO:0000313" key="2">
    <source>
        <dbReference type="EMBL" id="VFK31701.1"/>
    </source>
</evidence>
<dbReference type="Pfam" id="PF14384">
    <property type="entry name" value="BrnA_antitoxin"/>
    <property type="match status" value="1"/>
</dbReference>
<reference evidence="3" key="1">
    <citation type="submission" date="2019-02" db="EMBL/GenBank/DDBJ databases">
        <authorList>
            <person name="Gruber-Vodicka R. H."/>
            <person name="Seah K. B. B."/>
        </authorList>
    </citation>
    <scope>NUCLEOTIDE SEQUENCE</scope>
    <source>
        <strain evidence="1">BECK_BZ197</strain>
        <strain evidence="3">BECK_BZ198</strain>
        <strain evidence="2">BECK_BZ199</strain>
    </source>
</reference>
<gene>
    <name evidence="1" type="ORF">BECKMB1821G_GA0114241_101417</name>
    <name evidence="3" type="ORF">BECKMB1821H_GA0114242_102718</name>
    <name evidence="2" type="ORF">BECKMB1821I_GA0114274_102619</name>
</gene>
<dbReference type="EMBL" id="CAADFQ010000026">
    <property type="protein sequence ID" value="VFK31701.1"/>
    <property type="molecule type" value="Genomic_DNA"/>
</dbReference>
<evidence type="ECO:0000313" key="1">
    <source>
        <dbReference type="EMBL" id="VFK25539.1"/>
    </source>
</evidence>
<organism evidence="3">
    <name type="scientific">Candidatus Kentrum sp. MB</name>
    <dbReference type="NCBI Taxonomy" id="2138164"/>
    <lineage>
        <taxon>Bacteria</taxon>
        <taxon>Pseudomonadati</taxon>
        <taxon>Pseudomonadota</taxon>
        <taxon>Gammaproteobacteria</taxon>
        <taxon>Candidatus Kentrum</taxon>
    </lineage>
</organism>
<name>A0A451BBH9_9GAMM</name>
<evidence type="ECO:0000313" key="3">
    <source>
        <dbReference type="EMBL" id="VFK75619.1"/>
    </source>
</evidence>
<dbReference type="AlphaFoldDB" id="A0A451BBH9"/>
<accession>A0A451BBH9</accession>
<dbReference type="EMBL" id="CAADGH010000027">
    <property type="protein sequence ID" value="VFK75619.1"/>
    <property type="molecule type" value="Genomic_DNA"/>
</dbReference>
<dbReference type="EMBL" id="CAADFO010000014">
    <property type="protein sequence ID" value="VFK25539.1"/>
    <property type="molecule type" value="Genomic_DNA"/>
</dbReference>
<sequence length="91" mass="10569">MKASFDATHDIHDEYYDKYKDYDFADAKPVAETPVLERLQAGEKSRIALQVDNDVLAFFRAQAEHRHDNYQTLINEALRQFMRDARFSGAA</sequence>
<protein>
    <submittedName>
        <fullName evidence="3">BrnA antitoxin of type II toxin-antitoxin system</fullName>
    </submittedName>
</protein>
<dbReference type="InterPro" id="IPR025528">
    <property type="entry name" value="BrnA_antitoxin"/>
</dbReference>
<proteinExistence type="predicted"/>